<feature type="transmembrane region" description="Helical" evidence="4">
    <location>
        <begin position="490"/>
        <end position="514"/>
    </location>
</feature>
<evidence type="ECO:0000256" key="2">
    <source>
        <dbReference type="ARBA" id="ARBA00022676"/>
    </source>
</evidence>
<evidence type="ECO:0000256" key="4">
    <source>
        <dbReference type="SAM" id="Phobius"/>
    </source>
</evidence>
<feature type="chain" id="PRO_5010306379" evidence="5">
    <location>
        <begin position="26"/>
        <end position="536"/>
    </location>
</feature>
<dbReference type="FunCoup" id="A0A1S3H7S3">
    <property type="interactions" value="678"/>
</dbReference>
<keyword evidence="3" id="KW-0808">Transferase</keyword>
<dbReference type="AlphaFoldDB" id="A0A1S3H7S3"/>
<reference evidence="7" key="1">
    <citation type="submission" date="2025-08" db="UniProtKB">
        <authorList>
            <consortium name="RefSeq"/>
        </authorList>
    </citation>
    <scope>IDENTIFICATION</scope>
    <source>
        <tissue evidence="7">Gonads</tissue>
    </source>
</reference>
<protein>
    <submittedName>
        <fullName evidence="7">UDP-glucuronosyltransferase 2C1-like</fullName>
    </submittedName>
</protein>
<evidence type="ECO:0000256" key="3">
    <source>
        <dbReference type="ARBA" id="ARBA00022679"/>
    </source>
</evidence>
<dbReference type="Pfam" id="PF00201">
    <property type="entry name" value="UDPGT"/>
    <property type="match status" value="1"/>
</dbReference>
<name>A0A1S3H7S3_LINAN</name>
<keyword evidence="6" id="KW-1185">Reference proteome</keyword>
<dbReference type="InterPro" id="IPR002213">
    <property type="entry name" value="UDP_glucos_trans"/>
</dbReference>
<dbReference type="RefSeq" id="XP_013382027.1">
    <property type="nucleotide sequence ID" value="XM_013526573.2"/>
</dbReference>
<feature type="signal peptide" evidence="5">
    <location>
        <begin position="1"/>
        <end position="25"/>
    </location>
</feature>
<dbReference type="GO" id="GO:0008194">
    <property type="term" value="F:UDP-glycosyltransferase activity"/>
    <property type="evidence" value="ECO:0007669"/>
    <property type="project" value="InterPro"/>
</dbReference>
<dbReference type="FunFam" id="3.40.50.2000:FF:000021">
    <property type="entry name" value="UDP-glucuronosyltransferase"/>
    <property type="match status" value="1"/>
</dbReference>
<keyword evidence="5" id="KW-0732">Signal</keyword>
<accession>A0A1S3H7S3</accession>
<dbReference type="InParanoid" id="A0A1S3H7S3"/>
<dbReference type="OrthoDB" id="5835829at2759"/>
<dbReference type="CDD" id="cd03784">
    <property type="entry name" value="GT1_Gtf-like"/>
    <property type="match status" value="1"/>
</dbReference>
<dbReference type="KEGG" id="lak:106152835"/>
<dbReference type="GeneID" id="106152835"/>
<proteinExistence type="inferred from homology"/>
<keyword evidence="4" id="KW-0472">Membrane</keyword>
<dbReference type="PANTHER" id="PTHR48043:SF145">
    <property type="entry name" value="FI06409P-RELATED"/>
    <property type="match status" value="1"/>
</dbReference>
<dbReference type="Proteomes" id="UP000085678">
    <property type="component" value="Unplaced"/>
</dbReference>
<sequence length="536" mass="61240">MAKTYISAVCLAILCCMPVINHVNSARFLGMCMPFKSQLIETQALLLGLADRGHEVYIVMPQPTIPTLPSGFFDKRIQILSFKTRSDDFMVFETAEFQKNGIFSYFDRPMDRTFPYKTMQIFHQYTNYFTTDFTADMLKDVDLNKKLKELKIDMAIIQNAFLFFPTAYLLPIKHNIPYITGSGMALRESGAQQLPSIFPNPLSTYSDNMNFWQRTVNFLLYLPYIHISSHTIPYDFHVDSLEGIPKKSYHQIIADSELFIVTGKHPALDFPQLTLPNTIFVGGMSAKPGKPLPKDLQTFMEHHKNGVIIVSFGSIASYLPDYVVKKMVEAFGKVKYGVIWKYTGPKPESITPNVKLLPWLPQNDLLAHSNTKLFISHFGLGGAFESFYHGVPVIGLPLNGDQFYNSNRAQHRGIAKVMDILYFNTEELVDNINAMIDNSSYVDEAKKLSAIYRDQPWTPQQLTTNWIEHVLKHGGSYLRSPTVLMPWYQYYLLDVIAFLLVVFIVLLTLCILCCRCYCRIFCGKKTSTKPIKMKTK</sequence>
<evidence type="ECO:0000256" key="1">
    <source>
        <dbReference type="ARBA" id="ARBA00009995"/>
    </source>
</evidence>
<comment type="similarity">
    <text evidence="1">Belongs to the UDP-glycosyltransferase family.</text>
</comment>
<evidence type="ECO:0000313" key="6">
    <source>
        <dbReference type="Proteomes" id="UP000085678"/>
    </source>
</evidence>
<dbReference type="PANTHER" id="PTHR48043">
    <property type="entry name" value="EG:EG0003.4 PROTEIN-RELATED"/>
    <property type="match status" value="1"/>
</dbReference>
<dbReference type="InterPro" id="IPR050271">
    <property type="entry name" value="UDP-glycosyltransferase"/>
</dbReference>
<gene>
    <name evidence="7" type="primary">LOC106152835</name>
</gene>
<dbReference type="Gene3D" id="3.40.50.2000">
    <property type="entry name" value="Glycogen Phosphorylase B"/>
    <property type="match status" value="1"/>
</dbReference>
<evidence type="ECO:0000313" key="7">
    <source>
        <dbReference type="RefSeq" id="XP_013382027.1"/>
    </source>
</evidence>
<keyword evidence="4" id="KW-0812">Transmembrane</keyword>
<keyword evidence="4" id="KW-1133">Transmembrane helix</keyword>
<organism evidence="6 7">
    <name type="scientific">Lingula anatina</name>
    <name type="common">Brachiopod</name>
    <name type="synonym">Lingula unguis</name>
    <dbReference type="NCBI Taxonomy" id="7574"/>
    <lineage>
        <taxon>Eukaryota</taxon>
        <taxon>Metazoa</taxon>
        <taxon>Spiralia</taxon>
        <taxon>Lophotrochozoa</taxon>
        <taxon>Brachiopoda</taxon>
        <taxon>Linguliformea</taxon>
        <taxon>Lingulata</taxon>
        <taxon>Lingulida</taxon>
        <taxon>Linguloidea</taxon>
        <taxon>Lingulidae</taxon>
        <taxon>Lingula</taxon>
    </lineage>
</organism>
<keyword evidence="2" id="KW-0328">Glycosyltransferase</keyword>
<dbReference type="SUPFAM" id="SSF53756">
    <property type="entry name" value="UDP-Glycosyltransferase/glycogen phosphorylase"/>
    <property type="match status" value="1"/>
</dbReference>
<evidence type="ECO:0000256" key="5">
    <source>
        <dbReference type="SAM" id="SignalP"/>
    </source>
</evidence>